<dbReference type="InParanoid" id="A0A1B1AF22"/>
<feature type="domain" description="GST N-terminal" evidence="1">
    <location>
        <begin position="5"/>
        <end position="75"/>
    </location>
</feature>
<proteinExistence type="predicted"/>
<dbReference type="InterPro" id="IPR036249">
    <property type="entry name" value="Thioredoxin-like_sf"/>
</dbReference>
<dbReference type="Proteomes" id="UP000092498">
    <property type="component" value="Chromosome"/>
</dbReference>
<keyword evidence="3" id="KW-1185">Reference proteome</keyword>
<evidence type="ECO:0000313" key="2">
    <source>
        <dbReference type="EMBL" id="ANP45144.1"/>
    </source>
</evidence>
<sequence>MTYQLYGTPGSLYTGKARSYLIKQGIAFENRSPGQAGFHQEIIPRIGRWIIPVLEAPDGELVQDGADIIAHFEAKGATRFPAYPQTPIHKVVAHIFEFFGGEGLLRPAMHYRWNFDAHNRAFLERDFPAALAPPFAPQDMQASVFDMASVRMRKAMASFGVTEATIPSVEASYLEFLRLFDAHLVQAPYLLGGRPTIGDWGLIAPLYAHLARDPYPSALMKQTAFRVWRWTERMNAPDQDAGEYNNPQPELFADDAIPESLKDILRFIGEDYLPEVRAYVAFTNAWLAERPDLEAGTSGMERTQDRVIGRAEFVWRGHAVKVGVMPYRLYLLQKIQDAFDQAAPAARAAIMTLLADVGLDELLALRTTRRVERRNHLEVWGAPRAARG</sequence>
<reference evidence="2 3" key="1">
    <citation type="submission" date="2015-11" db="EMBL/GenBank/DDBJ databases">
        <title>Whole-Genome Sequence of Candidatus Oderbacter manganicum from the National Park Lower Oder Valley, Germany.</title>
        <authorList>
            <person name="Braun B."/>
            <person name="Liere K."/>
            <person name="Szewzyk U."/>
        </authorList>
    </citation>
    <scope>NUCLEOTIDE SEQUENCE [LARGE SCALE GENOMIC DNA]</scope>
    <source>
        <strain evidence="2 3">OTSz_A_272</strain>
    </source>
</reference>
<gene>
    <name evidence="2" type="ORF">ATE48_04040</name>
</gene>
<dbReference type="OrthoDB" id="7054557at2"/>
<dbReference type="KEGG" id="cbot:ATE48_04040"/>
<name>A0A1B1AF22_9PROT</name>
<evidence type="ECO:0000259" key="1">
    <source>
        <dbReference type="Pfam" id="PF13417"/>
    </source>
</evidence>
<dbReference type="AlphaFoldDB" id="A0A1B1AF22"/>
<dbReference type="SUPFAM" id="SSF47616">
    <property type="entry name" value="GST C-terminal domain-like"/>
    <property type="match status" value="1"/>
</dbReference>
<dbReference type="EMBL" id="CP013244">
    <property type="protein sequence ID" value="ANP45144.1"/>
    <property type="molecule type" value="Genomic_DNA"/>
</dbReference>
<evidence type="ECO:0000313" key="3">
    <source>
        <dbReference type="Proteomes" id="UP000092498"/>
    </source>
</evidence>
<organism evidence="2 3">
    <name type="scientific">Candidatus Viadribacter manganicus</name>
    <dbReference type="NCBI Taxonomy" id="1759059"/>
    <lineage>
        <taxon>Bacteria</taxon>
        <taxon>Pseudomonadati</taxon>
        <taxon>Pseudomonadota</taxon>
        <taxon>Alphaproteobacteria</taxon>
        <taxon>Hyphomonadales</taxon>
        <taxon>Hyphomonadaceae</taxon>
        <taxon>Candidatus Viadribacter</taxon>
    </lineage>
</organism>
<protein>
    <recommendedName>
        <fullName evidence="1">GST N-terminal domain-containing protein</fullName>
    </recommendedName>
</protein>
<dbReference type="InterPro" id="IPR004045">
    <property type="entry name" value="Glutathione_S-Trfase_N"/>
</dbReference>
<dbReference type="SUPFAM" id="SSF52833">
    <property type="entry name" value="Thioredoxin-like"/>
    <property type="match status" value="1"/>
</dbReference>
<dbReference type="InterPro" id="IPR036282">
    <property type="entry name" value="Glutathione-S-Trfase_C_sf"/>
</dbReference>
<dbReference type="STRING" id="1759059.ATE48_04040"/>
<accession>A0A1B1AF22</accession>
<dbReference type="Pfam" id="PF13417">
    <property type="entry name" value="GST_N_3"/>
    <property type="match status" value="1"/>
</dbReference>
<dbReference type="RefSeq" id="WP_066768055.1">
    <property type="nucleotide sequence ID" value="NZ_CP013244.1"/>
</dbReference>